<evidence type="ECO:0000313" key="18">
    <source>
        <dbReference type="EMBL" id="WVW85570.1"/>
    </source>
</evidence>
<protein>
    <recommendedName>
        <fullName evidence="3">non-specific serine/threonine protein kinase</fullName>
        <ecNumber evidence="3">2.7.11.1</ecNumber>
    </recommendedName>
</protein>
<dbReference type="PROSITE" id="PS50290">
    <property type="entry name" value="PI3_4_KINASE_3"/>
    <property type="match status" value="1"/>
</dbReference>
<keyword evidence="19" id="KW-1185">Reference proteome</keyword>
<dbReference type="PANTHER" id="PTHR11139">
    <property type="entry name" value="ATAXIA TELANGIECTASIA MUTATED ATM -RELATED"/>
    <property type="match status" value="1"/>
</dbReference>
<dbReference type="InterPro" id="IPR016024">
    <property type="entry name" value="ARM-type_fold"/>
</dbReference>
<dbReference type="EMBL" id="CP144546">
    <property type="protein sequence ID" value="WVW85570.1"/>
    <property type="molecule type" value="Genomic_DNA"/>
</dbReference>
<evidence type="ECO:0000256" key="8">
    <source>
        <dbReference type="ARBA" id="ARBA00022777"/>
    </source>
</evidence>
<dbReference type="InterPro" id="IPR056802">
    <property type="entry name" value="ATR-like_M-HEAT"/>
</dbReference>
<dbReference type="InterPro" id="IPR036940">
    <property type="entry name" value="PI3/4_kinase_cat_sf"/>
</dbReference>
<dbReference type="InterPro" id="IPR000403">
    <property type="entry name" value="PI3/4_kinase_cat_dom"/>
</dbReference>
<dbReference type="KEGG" id="kbi:30211050"/>
<evidence type="ECO:0000256" key="9">
    <source>
        <dbReference type="ARBA" id="ARBA00022840"/>
    </source>
</evidence>
<dbReference type="GO" id="GO:0000077">
    <property type="term" value="P:DNA damage checkpoint signaling"/>
    <property type="evidence" value="ECO:0007669"/>
    <property type="project" value="TreeGrafter"/>
</dbReference>
<evidence type="ECO:0000256" key="2">
    <source>
        <dbReference type="ARBA" id="ARBA00010769"/>
    </source>
</evidence>
<comment type="subcellular location">
    <subcellularLocation>
        <location evidence="1">Nucleus</location>
    </subcellularLocation>
</comment>
<dbReference type="GO" id="GO:0000723">
    <property type="term" value="P:telomere maintenance"/>
    <property type="evidence" value="ECO:0007669"/>
    <property type="project" value="TreeGrafter"/>
</dbReference>
<accession>A0AAJ8KDY5</accession>
<dbReference type="SMART" id="SM00802">
    <property type="entry name" value="UME"/>
    <property type="match status" value="1"/>
</dbReference>
<evidence type="ECO:0000256" key="4">
    <source>
        <dbReference type="ARBA" id="ARBA00022527"/>
    </source>
</evidence>
<evidence type="ECO:0000256" key="12">
    <source>
        <dbReference type="ARBA" id="ARBA00047899"/>
    </source>
</evidence>
<dbReference type="SMART" id="SM01343">
    <property type="entry name" value="FATC"/>
    <property type="match status" value="1"/>
</dbReference>
<proteinExistence type="inferred from homology"/>
<dbReference type="Pfam" id="PF02260">
    <property type="entry name" value="FATC"/>
    <property type="match status" value="1"/>
</dbReference>
<dbReference type="InterPro" id="IPR003151">
    <property type="entry name" value="PIK-rel_kinase_FAT"/>
</dbReference>
<keyword evidence="4" id="KW-0723">Serine/threonine-protein kinase</keyword>
<comment type="similarity">
    <text evidence="2">Belongs to the PI3/PI4-kinase family. ATM subfamily.</text>
</comment>
<dbReference type="InterPro" id="IPR011009">
    <property type="entry name" value="Kinase-like_dom_sf"/>
</dbReference>
<dbReference type="SUPFAM" id="SSF48371">
    <property type="entry name" value="ARM repeat"/>
    <property type="match status" value="1"/>
</dbReference>
<keyword evidence="7" id="KW-0227">DNA damage</keyword>
<keyword evidence="14" id="KW-0812">Transmembrane</keyword>
<evidence type="ECO:0000313" key="19">
    <source>
        <dbReference type="Proteomes" id="UP000092730"/>
    </source>
</evidence>
<keyword evidence="14" id="KW-1133">Transmembrane helix</keyword>
<dbReference type="GO" id="GO:0005694">
    <property type="term" value="C:chromosome"/>
    <property type="evidence" value="ECO:0007669"/>
    <property type="project" value="TreeGrafter"/>
</dbReference>
<dbReference type="Gene3D" id="1.10.1070.11">
    <property type="entry name" value="Phosphatidylinositol 3-/4-kinase, catalytic domain"/>
    <property type="match status" value="2"/>
</dbReference>
<keyword evidence="8" id="KW-0418">Kinase</keyword>
<dbReference type="PROSITE" id="PS00916">
    <property type="entry name" value="PI3_4_KINASE_2"/>
    <property type="match status" value="1"/>
</dbReference>
<dbReference type="GeneID" id="30211050"/>
<evidence type="ECO:0000259" key="17">
    <source>
        <dbReference type="PROSITE" id="PS51190"/>
    </source>
</evidence>
<dbReference type="InterPro" id="IPR003152">
    <property type="entry name" value="FATC_dom"/>
</dbReference>
<feature type="domain" description="FAT" evidence="16">
    <location>
        <begin position="569"/>
        <end position="1044"/>
    </location>
</feature>
<dbReference type="PROSITE" id="PS51257">
    <property type="entry name" value="PROKAR_LIPOPROTEIN"/>
    <property type="match status" value="1"/>
</dbReference>
<dbReference type="Pfam" id="PF00454">
    <property type="entry name" value="PI3_PI4_kinase"/>
    <property type="match status" value="1"/>
</dbReference>
<feature type="domain" description="FATC" evidence="17">
    <location>
        <begin position="1357"/>
        <end position="1389"/>
    </location>
</feature>
<dbReference type="Pfam" id="PF08064">
    <property type="entry name" value="UME"/>
    <property type="match status" value="1"/>
</dbReference>
<evidence type="ECO:0000256" key="13">
    <source>
        <dbReference type="ARBA" id="ARBA00048679"/>
    </source>
</evidence>
<dbReference type="PROSITE" id="PS51189">
    <property type="entry name" value="FAT"/>
    <property type="match status" value="1"/>
</dbReference>
<organism evidence="18 19">
    <name type="scientific">Kwoniella bestiolae CBS 10118</name>
    <dbReference type="NCBI Taxonomy" id="1296100"/>
    <lineage>
        <taxon>Eukaryota</taxon>
        <taxon>Fungi</taxon>
        <taxon>Dikarya</taxon>
        <taxon>Basidiomycota</taxon>
        <taxon>Agaricomycotina</taxon>
        <taxon>Tremellomycetes</taxon>
        <taxon>Tremellales</taxon>
        <taxon>Cryptococcaceae</taxon>
        <taxon>Kwoniella</taxon>
    </lineage>
</organism>
<evidence type="ECO:0000256" key="11">
    <source>
        <dbReference type="ARBA" id="ARBA00023242"/>
    </source>
</evidence>
<feature type="domain" description="PI3K/PI4K catalytic" evidence="15">
    <location>
        <begin position="1077"/>
        <end position="1381"/>
    </location>
</feature>
<evidence type="ECO:0000256" key="14">
    <source>
        <dbReference type="SAM" id="Phobius"/>
    </source>
</evidence>
<evidence type="ECO:0000259" key="15">
    <source>
        <dbReference type="PROSITE" id="PS50290"/>
    </source>
</evidence>
<comment type="catalytic activity">
    <reaction evidence="12">
        <text>L-threonyl-[protein] + ATP = O-phospho-L-threonyl-[protein] + ADP + H(+)</text>
        <dbReference type="Rhea" id="RHEA:46608"/>
        <dbReference type="Rhea" id="RHEA-COMP:11060"/>
        <dbReference type="Rhea" id="RHEA-COMP:11605"/>
        <dbReference type="ChEBI" id="CHEBI:15378"/>
        <dbReference type="ChEBI" id="CHEBI:30013"/>
        <dbReference type="ChEBI" id="CHEBI:30616"/>
        <dbReference type="ChEBI" id="CHEBI:61977"/>
        <dbReference type="ChEBI" id="CHEBI:456216"/>
        <dbReference type="EC" id="2.7.11.1"/>
    </reaction>
</comment>
<dbReference type="GO" id="GO:0006281">
    <property type="term" value="P:DNA repair"/>
    <property type="evidence" value="ECO:0007669"/>
    <property type="project" value="UniProtKB-KW"/>
</dbReference>
<dbReference type="InterPro" id="IPR018936">
    <property type="entry name" value="PI3/4_kinase_CS"/>
</dbReference>
<name>A0AAJ8KDY5_9TREE</name>
<dbReference type="EC" id="2.7.11.1" evidence="3"/>
<sequence length="1389" mass="155777">MTSTNPRAQPNISVSSLMTACIVDLVVMLIVELGDQTRSVRKNAEAALTRATKQQAGSEDIGAFLKPLMLGVISQLNDMLHDVQGKKTVDHKRKIIRSFGSLIRLVGDSMAGFSPQIMASLQSTLGVAELREETLKAWELFISTLRFSDVGPFVGRTTGALVANWYTFNPQEREIARKIINGIADNVKELSQYVDEVVGLDDIAELKDAAARLTARRRKAKIQEHISKVLDRTDSKNVAIATASTRELRSLLISRQEEVETLVRGDAFDPVMSRLMTSLLATATRDGDCQELRALSYECMGMIGALDPDRLGLVADSGTMTIAANFTENEESKDFALHLIRDLLVDAFRATNDTKHQTHLAYAIQELLKFCGFSPKILHSGEKVGPRTRDRWESIPKDQLETLTPLLESRFSISDGPIKSYTHPIYAVAPTYREWLQTWTTDLIGKVMSMAGDGPSTRDSKIIFGAFRGVLKNQDVTVAHHILPHLVLNVLLSGLPNYRIEISSEINAVLHEQVNPTGPADKRTLSAQVVFDLMDHLSKWLRLYRLGKSERPSQTKVIEEVLSDIDTELMANAALQSKAYARALRSFEERTVQLQNDKRDNADLQTYFERLHQIYSELDEPDGMEGVSAFVISPSLEHQIREHESTGRWTSAQSCWEVRLQQSPDNVSYHVGLLKCLRNLGHYDLASFEAEAAWIIGDWATVKQIGASGPAIGQTLLALHEHRDLTSVLLNAREASGVNITAKQYGHAYESLLQLHLIREIEMIHSAKQHIESTPAGPNKQMLIQKTSQDLIKSLESRFNFTSPTFRVREAMLSVRRTAYHLINTPLLQPEIGDAWILSSKIARKAGYDQTAYSAVLQAKEIDAPFAFIQQAKLNRIHGGVYKALTDVDNALKPFLTKDVITDMAGNRDFSRERKLGKAVLLVAKWANETDRFERNNIIERYQEAVARAENLSGGPEQMAAFNYYTCQQYSLALQHGVKYIYQTMPRMLTLWLDLGENKLTTKSKEMTAQLTKITAIMKQARNELPTYQYPQQALWPTVGAMQSKRSERRQACTEVTNIAAAKHQVIAGLIKDAANFSSVLLRFTDDKVEDKVRQMSMSKDFNQVWTTRTKMILPLQDALTCELPTTADTVKSHNPFPNAPVSITDVRTYAVMPLNEECGLLEWVANTNALKSILEKGYQRHGKKIYVWNKDKEDFGPLIKAFRDQVLPKYRPTVFNEWFLMTWPEPSAWLASRMAYGRTLAVMSMIGYVLGLGDRHGENILFDGLSGDTVHVDLNCLFDKLTCCPGVFRKAAEITMAILRTNSDSLMSVLEAFVHDPLIEWIKSGRSKSERDIKASADRNLKPIKAKLRGVMEESTGQSVPSQVEALIKEATSPTNLSAMYIGWAPWL</sequence>
<keyword evidence="6" id="KW-0547">Nucleotide-binding</keyword>
<dbReference type="GO" id="GO:0005524">
    <property type="term" value="F:ATP binding"/>
    <property type="evidence" value="ECO:0007669"/>
    <property type="project" value="UniProtKB-KW"/>
</dbReference>
<keyword evidence="11" id="KW-0539">Nucleus</keyword>
<dbReference type="GO" id="GO:0004674">
    <property type="term" value="F:protein serine/threonine kinase activity"/>
    <property type="evidence" value="ECO:0007669"/>
    <property type="project" value="UniProtKB-KW"/>
</dbReference>
<evidence type="ECO:0000256" key="5">
    <source>
        <dbReference type="ARBA" id="ARBA00022679"/>
    </source>
</evidence>
<dbReference type="PROSITE" id="PS51190">
    <property type="entry name" value="FATC"/>
    <property type="match status" value="1"/>
</dbReference>
<evidence type="ECO:0000259" key="16">
    <source>
        <dbReference type="PROSITE" id="PS51189"/>
    </source>
</evidence>
<dbReference type="SMART" id="SM00146">
    <property type="entry name" value="PI3Kc"/>
    <property type="match status" value="1"/>
</dbReference>
<evidence type="ECO:0000256" key="10">
    <source>
        <dbReference type="ARBA" id="ARBA00023204"/>
    </source>
</evidence>
<dbReference type="GO" id="GO:0005634">
    <property type="term" value="C:nucleus"/>
    <property type="evidence" value="ECO:0007669"/>
    <property type="project" value="UniProtKB-SubCell"/>
</dbReference>
<evidence type="ECO:0000256" key="1">
    <source>
        <dbReference type="ARBA" id="ARBA00004123"/>
    </source>
</evidence>
<evidence type="ECO:0000256" key="7">
    <source>
        <dbReference type="ARBA" id="ARBA00022763"/>
    </source>
</evidence>
<evidence type="ECO:0000256" key="6">
    <source>
        <dbReference type="ARBA" id="ARBA00022741"/>
    </source>
</evidence>
<keyword evidence="9" id="KW-0067">ATP-binding</keyword>
<dbReference type="InterPro" id="IPR050517">
    <property type="entry name" value="DDR_Repair_Kinase"/>
</dbReference>
<keyword evidence="10" id="KW-0234">DNA repair</keyword>
<reference evidence="18" key="2">
    <citation type="submission" date="2024-02" db="EMBL/GenBank/DDBJ databases">
        <title>Comparative genomics of Cryptococcus and Kwoniella reveals pathogenesis evolution and contrasting modes of karyotype evolution via chromosome fusion or intercentromeric recombination.</title>
        <authorList>
            <person name="Coelho M.A."/>
            <person name="David-Palma M."/>
            <person name="Shea T."/>
            <person name="Bowers K."/>
            <person name="McGinley-Smith S."/>
            <person name="Mohammad A.W."/>
            <person name="Gnirke A."/>
            <person name="Yurkov A.M."/>
            <person name="Nowrousian M."/>
            <person name="Sun S."/>
            <person name="Cuomo C.A."/>
            <person name="Heitman J."/>
        </authorList>
    </citation>
    <scope>NUCLEOTIDE SEQUENCE</scope>
    <source>
        <strain evidence="18">CBS 10118</strain>
    </source>
</reference>
<keyword evidence="5" id="KW-0808">Transferase</keyword>
<dbReference type="Pfam" id="PF25030">
    <property type="entry name" value="M-HEAT_ATR"/>
    <property type="match status" value="1"/>
</dbReference>
<keyword evidence="14" id="KW-0472">Membrane</keyword>
<dbReference type="Proteomes" id="UP000092730">
    <property type="component" value="Chromosome 6"/>
</dbReference>
<reference evidence="18" key="1">
    <citation type="submission" date="2013-07" db="EMBL/GenBank/DDBJ databases">
        <authorList>
            <consortium name="The Broad Institute Genome Sequencing Platform"/>
            <person name="Cuomo C."/>
            <person name="Litvintseva A."/>
            <person name="Chen Y."/>
            <person name="Heitman J."/>
            <person name="Sun S."/>
            <person name="Springer D."/>
            <person name="Dromer F."/>
            <person name="Young S.K."/>
            <person name="Zeng Q."/>
            <person name="Gargeya S."/>
            <person name="Fitzgerald M."/>
            <person name="Abouelleil A."/>
            <person name="Alvarado L."/>
            <person name="Berlin A.M."/>
            <person name="Chapman S.B."/>
            <person name="Dewar J."/>
            <person name="Goldberg J."/>
            <person name="Griggs A."/>
            <person name="Gujja S."/>
            <person name="Hansen M."/>
            <person name="Howarth C."/>
            <person name="Imamovic A."/>
            <person name="Larimer J."/>
            <person name="McCowan C."/>
            <person name="Murphy C."/>
            <person name="Pearson M."/>
            <person name="Priest M."/>
            <person name="Roberts A."/>
            <person name="Saif S."/>
            <person name="Shea T."/>
            <person name="Sykes S."/>
            <person name="Wortman J."/>
            <person name="Nusbaum C."/>
            <person name="Birren B."/>
        </authorList>
    </citation>
    <scope>NUCLEOTIDE SEQUENCE</scope>
    <source>
        <strain evidence="18">CBS 10118</strain>
    </source>
</reference>
<feature type="transmembrane region" description="Helical" evidence="14">
    <location>
        <begin position="12"/>
        <end position="31"/>
    </location>
</feature>
<dbReference type="SUPFAM" id="SSF56112">
    <property type="entry name" value="Protein kinase-like (PK-like)"/>
    <property type="match status" value="1"/>
</dbReference>
<evidence type="ECO:0000256" key="3">
    <source>
        <dbReference type="ARBA" id="ARBA00012513"/>
    </source>
</evidence>
<comment type="catalytic activity">
    <reaction evidence="13">
        <text>L-seryl-[protein] + ATP = O-phospho-L-seryl-[protein] + ADP + H(+)</text>
        <dbReference type="Rhea" id="RHEA:17989"/>
        <dbReference type="Rhea" id="RHEA-COMP:9863"/>
        <dbReference type="Rhea" id="RHEA-COMP:11604"/>
        <dbReference type="ChEBI" id="CHEBI:15378"/>
        <dbReference type="ChEBI" id="CHEBI:29999"/>
        <dbReference type="ChEBI" id="CHEBI:30616"/>
        <dbReference type="ChEBI" id="CHEBI:83421"/>
        <dbReference type="ChEBI" id="CHEBI:456216"/>
        <dbReference type="EC" id="2.7.11.1"/>
    </reaction>
</comment>
<dbReference type="InterPro" id="IPR011989">
    <property type="entry name" value="ARM-like"/>
</dbReference>
<dbReference type="Pfam" id="PF02259">
    <property type="entry name" value="FAT"/>
    <property type="match status" value="1"/>
</dbReference>
<gene>
    <name evidence="18" type="ORF">I302_107608</name>
</gene>
<dbReference type="RefSeq" id="XP_065726574.1">
    <property type="nucleotide sequence ID" value="XM_065870502.1"/>
</dbReference>
<dbReference type="InterPro" id="IPR012993">
    <property type="entry name" value="UME"/>
</dbReference>
<dbReference type="Gene3D" id="1.25.10.10">
    <property type="entry name" value="Leucine-rich Repeat Variant"/>
    <property type="match status" value="1"/>
</dbReference>
<dbReference type="PANTHER" id="PTHR11139:SF125">
    <property type="entry name" value="SERINE_THREONINE-PROTEIN KINASE MEC1"/>
    <property type="match status" value="1"/>
</dbReference>
<dbReference type="InterPro" id="IPR014009">
    <property type="entry name" value="PIK_FAT"/>
</dbReference>